<dbReference type="InterPro" id="IPR021940">
    <property type="entry name" value="CER1-like_C"/>
</dbReference>
<reference evidence="4" key="1">
    <citation type="journal article" date="2021" name="Front. Plant Sci.">
        <title>Chromosome-Scale Genome Assembly for Chinese Sour Jujube and Insights Into Its Genome Evolution and Domestication Signature.</title>
        <authorList>
            <person name="Shen L.-Y."/>
            <person name="Luo H."/>
            <person name="Wang X.-L."/>
            <person name="Wang X.-M."/>
            <person name="Qiu X.-J."/>
            <person name="Liu H."/>
            <person name="Zhou S.-S."/>
            <person name="Jia K.-H."/>
            <person name="Nie S."/>
            <person name="Bao Y.-T."/>
            <person name="Zhang R.-G."/>
            <person name="Yun Q.-Z."/>
            <person name="Chai Y.-H."/>
            <person name="Lu J.-Y."/>
            <person name="Li Y."/>
            <person name="Zhao S.-W."/>
            <person name="Mao J.-F."/>
            <person name="Jia S.-G."/>
            <person name="Mao Y.-M."/>
        </authorList>
    </citation>
    <scope>NUCLEOTIDE SEQUENCE</scope>
    <source>
        <strain evidence="4">AT0</strain>
        <tissue evidence="4">Leaf</tissue>
    </source>
</reference>
<keyword evidence="2" id="KW-0472">Membrane</keyword>
<accession>A0A978VBI2</accession>
<sequence length="336" mass="38520">MPIYDIIYGTVDESTDGVYKSSLEREEESGDVVHLTHLTTPDSIYHLRLGLASMASNPFNTSSPCKWYLWLLWPLTCWFVVIINWIKGRAFISESNSFKNLKVHSWVVPRYKLQYLLPWRKEAINKLIEEAILDADKKGVKGEELNRNGELYIKRNPQLKIKVVDGSSLAMAVVLNSIPKGTTKVLLRGNLNKVAFAIANSLCQRGIEVATINREESMQKLKQELGPQHTSSLIWLVGDGWNEEEQMMAKKGTIFIPFSQFPPKKLREDCFYFTTPAMNWLPRRVMSAWRIAGILHVLEGWNINECGDTIFNIDQVWRASIQHGFHPLDEQIINKS</sequence>
<evidence type="ECO:0000259" key="3">
    <source>
        <dbReference type="Pfam" id="PF12076"/>
    </source>
</evidence>
<name>A0A978VBI2_ZIZJJ</name>
<dbReference type="Proteomes" id="UP000813462">
    <property type="component" value="Unassembled WGS sequence"/>
</dbReference>
<keyword evidence="2" id="KW-0812">Transmembrane</keyword>
<comment type="caution">
    <text evidence="4">The sequence shown here is derived from an EMBL/GenBank/DDBJ whole genome shotgun (WGS) entry which is preliminary data.</text>
</comment>
<evidence type="ECO:0000313" key="5">
    <source>
        <dbReference type="Proteomes" id="UP000813462"/>
    </source>
</evidence>
<proteinExistence type="predicted"/>
<keyword evidence="2" id="KW-1133">Transmembrane helix</keyword>
<feature type="transmembrane region" description="Helical" evidence="2">
    <location>
        <begin position="67"/>
        <end position="86"/>
    </location>
</feature>
<protein>
    <recommendedName>
        <fullName evidence="3">Very-long-chain aldehyde decarbonylase CER1-like C-terminal domain-containing protein</fullName>
    </recommendedName>
</protein>
<dbReference type="Pfam" id="PF12076">
    <property type="entry name" value="CER1-like_C"/>
    <property type="match status" value="1"/>
</dbReference>
<evidence type="ECO:0000313" key="4">
    <source>
        <dbReference type="EMBL" id="KAH7525267.1"/>
    </source>
</evidence>
<evidence type="ECO:0000256" key="2">
    <source>
        <dbReference type="SAM" id="Phobius"/>
    </source>
</evidence>
<dbReference type="AlphaFoldDB" id="A0A978VBI2"/>
<evidence type="ECO:0000256" key="1">
    <source>
        <dbReference type="ARBA" id="ARBA00004141"/>
    </source>
</evidence>
<feature type="domain" description="Very-long-chain aldehyde decarbonylase CER1-like C-terminal" evidence="3">
    <location>
        <begin position="185"/>
        <end position="327"/>
    </location>
</feature>
<gene>
    <name evidence="4" type="ORF">FEM48_Zijuj06G0206900</name>
</gene>
<dbReference type="GO" id="GO:0016020">
    <property type="term" value="C:membrane"/>
    <property type="evidence" value="ECO:0007669"/>
    <property type="project" value="UniProtKB-SubCell"/>
</dbReference>
<comment type="subcellular location">
    <subcellularLocation>
        <location evidence="1">Membrane</location>
        <topology evidence="1">Multi-pass membrane protein</topology>
    </subcellularLocation>
</comment>
<organism evidence="4 5">
    <name type="scientific">Ziziphus jujuba var. spinosa</name>
    <dbReference type="NCBI Taxonomy" id="714518"/>
    <lineage>
        <taxon>Eukaryota</taxon>
        <taxon>Viridiplantae</taxon>
        <taxon>Streptophyta</taxon>
        <taxon>Embryophyta</taxon>
        <taxon>Tracheophyta</taxon>
        <taxon>Spermatophyta</taxon>
        <taxon>Magnoliopsida</taxon>
        <taxon>eudicotyledons</taxon>
        <taxon>Gunneridae</taxon>
        <taxon>Pentapetalae</taxon>
        <taxon>rosids</taxon>
        <taxon>fabids</taxon>
        <taxon>Rosales</taxon>
        <taxon>Rhamnaceae</taxon>
        <taxon>Paliureae</taxon>
        <taxon>Ziziphus</taxon>
    </lineage>
</organism>
<dbReference type="EMBL" id="JAEACU010000006">
    <property type="protein sequence ID" value="KAH7525267.1"/>
    <property type="molecule type" value="Genomic_DNA"/>
</dbReference>